<feature type="transmembrane region" description="Helical" evidence="1">
    <location>
        <begin position="122"/>
        <end position="141"/>
    </location>
</feature>
<dbReference type="Proteomes" id="UP001430804">
    <property type="component" value="Unassembled WGS sequence"/>
</dbReference>
<keyword evidence="3" id="KW-0645">Protease</keyword>
<evidence type="ECO:0000259" key="2">
    <source>
        <dbReference type="Pfam" id="PF01694"/>
    </source>
</evidence>
<organism evidence="3 4">
    <name type="scientific">Pseudohoeflea coraliihabitans</name>
    <dbReference type="NCBI Taxonomy" id="2860393"/>
    <lineage>
        <taxon>Bacteria</taxon>
        <taxon>Pseudomonadati</taxon>
        <taxon>Pseudomonadota</taxon>
        <taxon>Alphaproteobacteria</taxon>
        <taxon>Hyphomicrobiales</taxon>
        <taxon>Rhizobiaceae</taxon>
        <taxon>Pseudohoeflea</taxon>
    </lineage>
</organism>
<dbReference type="Pfam" id="PF01694">
    <property type="entry name" value="Rhomboid"/>
    <property type="match status" value="1"/>
</dbReference>
<name>A0ABS6WQH0_9HYPH</name>
<dbReference type="PANTHER" id="PTHR43066">
    <property type="entry name" value="RHOMBOID-RELATED PROTEIN"/>
    <property type="match status" value="1"/>
</dbReference>
<feature type="transmembrane region" description="Helical" evidence="1">
    <location>
        <begin position="196"/>
        <end position="216"/>
    </location>
</feature>
<protein>
    <submittedName>
        <fullName evidence="3">Rhomboid family intramembrane serine protease</fullName>
    </submittedName>
</protein>
<evidence type="ECO:0000256" key="1">
    <source>
        <dbReference type="SAM" id="Phobius"/>
    </source>
</evidence>
<dbReference type="RefSeq" id="WP_219202137.1">
    <property type="nucleotide sequence ID" value="NZ_JAHWQX010000003.1"/>
</dbReference>
<evidence type="ECO:0000313" key="3">
    <source>
        <dbReference type="EMBL" id="MBW3098214.1"/>
    </source>
</evidence>
<keyword evidence="1" id="KW-1133">Transmembrane helix</keyword>
<feature type="transmembrane region" description="Helical" evidence="1">
    <location>
        <begin position="6"/>
        <end position="26"/>
    </location>
</feature>
<feature type="transmembrane region" description="Helical" evidence="1">
    <location>
        <begin position="96"/>
        <end position="116"/>
    </location>
</feature>
<keyword evidence="3" id="KW-0378">Hydrolase</keyword>
<proteinExistence type="predicted"/>
<accession>A0ABS6WQH0</accession>
<keyword evidence="1" id="KW-0472">Membrane</keyword>
<dbReference type="GO" id="GO:0006508">
    <property type="term" value="P:proteolysis"/>
    <property type="evidence" value="ECO:0007669"/>
    <property type="project" value="UniProtKB-KW"/>
</dbReference>
<comment type="caution">
    <text evidence="3">The sequence shown here is derived from an EMBL/GenBank/DDBJ whole genome shotgun (WGS) entry which is preliminary data.</text>
</comment>
<dbReference type="GO" id="GO:0008233">
    <property type="term" value="F:peptidase activity"/>
    <property type="evidence" value="ECO:0007669"/>
    <property type="project" value="UniProtKB-KW"/>
</dbReference>
<keyword evidence="4" id="KW-1185">Reference proteome</keyword>
<dbReference type="PANTHER" id="PTHR43066:SF26">
    <property type="entry name" value="RHOMBOID PROTEASE GLPG"/>
    <property type="match status" value="1"/>
</dbReference>
<feature type="transmembrane region" description="Helical" evidence="1">
    <location>
        <begin position="70"/>
        <end position="89"/>
    </location>
</feature>
<feature type="transmembrane region" description="Helical" evidence="1">
    <location>
        <begin position="169"/>
        <end position="190"/>
    </location>
</feature>
<dbReference type="InterPro" id="IPR022764">
    <property type="entry name" value="Peptidase_S54_rhomboid_dom"/>
</dbReference>
<reference evidence="3" key="1">
    <citation type="submission" date="2021-07" db="EMBL/GenBank/DDBJ databases">
        <title>Pseudohoeflea marina sp. nov. a polyhydroxyalcanoate-producing bacterium.</title>
        <authorList>
            <person name="Zheng W."/>
            <person name="Yu S."/>
            <person name="Huang Y."/>
        </authorList>
    </citation>
    <scope>NUCLEOTIDE SEQUENCE</scope>
    <source>
        <strain evidence="3">DP4N28-3</strain>
    </source>
</reference>
<feature type="domain" description="Peptidase S54 rhomboid" evidence="2">
    <location>
        <begin position="57"/>
        <end position="214"/>
    </location>
</feature>
<keyword evidence="1" id="KW-0812">Transmembrane</keyword>
<sequence>MFNLPTAVVVVIAVMVAIEALQAFVFSPAMLREVLFQFAFIPARYSAQGTAVDGAWLWSPISYSLLHGGWMHLLLNTFWLAAFGAVVARRIGALRFSLFWVLSALASAGLFGLMHWGEVTVMVGASGVVSGLMGAAARFAFQGRGGLIPAGSEGLPLLSVRDALSNRSVITFLAVWFGINFLTAFGVAPGSDGATAIAWEAHVGGFLFGFLAFALFDPVAKPR</sequence>
<evidence type="ECO:0000313" key="4">
    <source>
        <dbReference type="Proteomes" id="UP001430804"/>
    </source>
</evidence>
<gene>
    <name evidence="3" type="ORF">KY465_13085</name>
</gene>
<dbReference type="EMBL" id="JAHWQX010000003">
    <property type="protein sequence ID" value="MBW3098214.1"/>
    <property type="molecule type" value="Genomic_DNA"/>
</dbReference>